<dbReference type="PANTHER" id="PTHR38813">
    <property type="match status" value="1"/>
</dbReference>
<keyword evidence="1" id="KW-1277">Toxin-antitoxin system</keyword>
<dbReference type="InterPro" id="IPR052747">
    <property type="entry name" value="TA_system_RelE_toxin"/>
</dbReference>
<dbReference type="Proteomes" id="UP000017127">
    <property type="component" value="Unassembled WGS sequence"/>
</dbReference>
<dbReference type="EMBL" id="AUZM01000006">
    <property type="protein sequence ID" value="ERT08982.1"/>
    <property type="molecule type" value="Genomic_DNA"/>
</dbReference>
<protein>
    <submittedName>
        <fullName evidence="2">Plasmid stabilization system family protein</fullName>
    </submittedName>
</protein>
<dbReference type="OrthoDB" id="428094at2"/>
<dbReference type="AlphaFoldDB" id="U7QNZ8"/>
<dbReference type="SUPFAM" id="SSF143011">
    <property type="entry name" value="RelE-like"/>
    <property type="match status" value="1"/>
</dbReference>
<sequence length="93" mass="10853">MAIKFRKNAIKFLEKANLEDASKIAEKLNQLLTFVDEQGIIPFTELDIKKMRGNWEGFYRLRIGKIRIVFLVNIDSAEIEIYTIGTRGDIYKK</sequence>
<dbReference type="Gene3D" id="3.30.2310.20">
    <property type="entry name" value="RelE-like"/>
    <property type="match status" value="1"/>
</dbReference>
<dbReference type="Pfam" id="PF05016">
    <property type="entry name" value="ParE_toxin"/>
    <property type="match status" value="1"/>
</dbReference>
<accession>U7QNZ8</accession>
<dbReference type="InterPro" id="IPR007712">
    <property type="entry name" value="RelE/ParE_toxin"/>
</dbReference>
<evidence type="ECO:0000256" key="1">
    <source>
        <dbReference type="ARBA" id="ARBA00022649"/>
    </source>
</evidence>
<dbReference type="RefSeq" id="WP_023064815.1">
    <property type="nucleotide sequence ID" value="NZ_AUZM01000006.1"/>
</dbReference>
<comment type="caution">
    <text evidence="2">The sequence shown here is derived from an EMBL/GenBank/DDBJ whole genome shotgun (WGS) entry which is preliminary data.</text>
</comment>
<proteinExistence type="predicted"/>
<reference evidence="2 3" key="1">
    <citation type="journal article" date="2013" name="Front. Microbiol.">
        <title>Comparative genomic analyses of the cyanobacterium, Lyngbya aestuarii BL J, a powerful hydrogen producer.</title>
        <authorList>
            <person name="Kothari A."/>
            <person name="Vaughn M."/>
            <person name="Garcia-Pichel F."/>
        </authorList>
    </citation>
    <scope>NUCLEOTIDE SEQUENCE [LARGE SCALE GENOMIC DNA]</scope>
    <source>
        <strain evidence="2 3">BL J</strain>
    </source>
</reference>
<dbReference type="PATRIC" id="fig|1348334.3.peg.1001"/>
<evidence type="ECO:0000313" key="3">
    <source>
        <dbReference type="Proteomes" id="UP000017127"/>
    </source>
</evidence>
<dbReference type="PANTHER" id="PTHR38813:SF1">
    <property type="entry name" value="TOXIN RELE1-RELATED"/>
    <property type="match status" value="1"/>
</dbReference>
<dbReference type="InterPro" id="IPR035093">
    <property type="entry name" value="RelE/ParE_toxin_dom_sf"/>
</dbReference>
<evidence type="ECO:0000313" key="2">
    <source>
        <dbReference type="EMBL" id="ERT08982.1"/>
    </source>
</evidence>
<name>U7QNZ8_9CYAN</name>
<keyword evidence="3" id="KW-1185">Reference proteome</keyword>
<gene>
    <name evidence="2" type="ORF">M595_1026</name>
</gene>
<organism evidence="2 3">
    <name type="scientific">Lyngbya aestuarii BL J</name>
    <dbReference type="NCBI Taxonomy" id="1348334"/>
    <lineage>
        <taxon>Bacteria</taxon>
        <taxon>Bacillati</taxon>
        <taxon>Cyanobacteriota</taxon>
        <taxon>Cyanophyceae</taxon>
        <taxon>Oscillatoriophycideae</taxon>
        <taxon>Oscillatoriales</taxon>
        <taxon>Microcoleaceae</taxon>
        <taxon>Lyngbya</taxon>
    </lineage>
</organism>